<reference evidence="3" key="1">
    <citation type="submission" date="2017-09" db="EMBL/GenBank/DDBJ databases">
        <title>Depth-based differentiation of microbial function through sediment-hosted aquifers and enrichment of novel symbionts in the deep terrestrial subsurface.</title>
        <authorList>
            <person name="Probst A.J."/>
            <person name="Ladd B."/>
            <person name="Jarett J.K."/>
            <person name="Geller-Mcgrath D.E."/>
            <person name="Sieber C.M.K."/>
            <person name="Emerson J.B."/>
            <person name="Anantharaman K."/>
            <person name="Thomas B.C."/>
            <person name="Malmstrom R."/>
            <person name="Stieglmeier M."/>
            <person name="Klingl A."/>
            <person name="Woyke T."/>
            <person name="Ryan C.M."/>
            <person name="Banfield J.F."/>
        </authorList>
    </citation>
    <scope>NUCLEOTIDE SEQUENCE [LARGE SCALE GENOMIC DNA]</scope>
</reference>
<evidence type="ECO:0000313" key="3">
    <source>
        <dbReference type="Proteomes" id="UP000229401"/>
    </source>
</evidence>
<comment type="caution">
    <text evidence="2">The sequence shown here is derived from an EMBL/GenBank/DDBJ whole genome shotgun (WGS) entry which is preliminary data.</text>
</comment>
<organism evidence="2 3">
    <name type="scientific">Candidatus Roizmanbacteria bacterium CG_4_10_14_0_8_um_filter_33_9</name>
    <dbReference type="NCBI Taxonomy" id="1974826"/>
    <lineage>
        <taxon>Bacteria</taxon>
        <taxon>Candidatus Roizmaniibacteriota</taxon>
    </lineage>
</organism>
<accession>A0A2M7QII3</accession>
<dbReference type="EMBL" id="PFLI01000085">
    <property type="protein sequence ID" value="PIY72137.1"/>
    <property type="molecule type" value="Genomic_DNA"/>
</dbReference>
<evidence type="ECO:0000313" key="2">
    <source>
        <dbReference type="EMBL" id="PIY72137.1"/>
    </source>
</evidence>
<protein>
    <submittedName>
        <fullName evidence="2">Uncharacterized protein</fullName>
    </submittedName>
</protein>
<keyword evidence="1" id="KW-1133">Transmembrane helix</keyword>
<evidence type="ECO:0000256" key="1">
    <source>
        <dbReference type="SAM" id="Phobius"/>
    </source>
</evidence>
<feature type="non-terminal residue" evidence="2">
    <location>
        <position position="133"/>
    </location>
</feature>
<sequence length="133" mass="15394">MKQYIKRHIYEFVLLGIVILLAIVNYRKGTYLSGWDNLQTEIAPWLGVERAFFSVWEEYQSFGLLAGMAHATDLPRAVLIWLLSFILPQNLIRYCFQFMMLIIGGLGMMKLINTIGRESKKTVFGFMGALFYI</sequence>
<feature type="transmembrane region" description="Helical" evidence="1">
    <location>
        <begin position="9"/>
        <end position="26"/>
    </location>
</feature>
<proteinExistence type="predicted"/>
<keyword evidence="1" id="KW-0472">Membrane</keyword>
<feature type="transmembrane region" description="Helical" evidence="1">
    <location>
        <begin position="91"/>
        <end position="112"/>
    </location>
</feature>
<dbReference type="AlphaFoldDB" id="A0A2M7QII3"/>
<dbReference type="Proteomes" id="UP000229401">
    <property type="component" value="Unassembled WGS sequence"/>
</dbReference>
<gene>
    <name evidence="2" type="ORF">COY87_02550</name>
</gene>
<keyword evidence="1" id="KW-0812">Transmembrane</keyword>
<name>A0A2M7QII3_9BACT</name>